<evidence type="ECO:0000256" key="5">
    <source>
        <dbReference type="SAM" id="SignalP"/>
    </source>
</evidence>
<dbReference type="InterPro" id="IPR050465">
    <property type="entry name" value="UPF0194_transport"/>
</dbReference>
<dbReference type="GO" id="GO:0030313">
    <property type="term" value="C:cell envelope"/>
    <property type="evidence" value="ECO:0007669"/>
    <property type="project" value="UniProtKB-SubCell"/>
</dbReference>
<sequence length="422" mass="46144">MNKKKIGIICGAAAAALAIGIVGWRAAAGAGQSGENPVYVNTVEQITSLGTGNGMVNRFAGVVEAQETWSVQQNSDKTVKEILVQVGDTVQKGTPLYTYDVEKFQEDLAAAQLELERMNNEAAGISADIRELEAERQKADADNKAAYTFQIQEQDLQLRQKQFDIQSKQLEIDKLNENIAHATVTSEIDGVVKSIHDGSDMSGMNSDNSFMTIMKTGAYRVKGQINEQNMAAITVDMPVLIHSRTDSSQVWKGTVKQIDRENPVTGNNMYAVSSSDGGTTSSSSYPFYVELESGEGLMLGQHVYLEPDMGQGEEKEGIWLDEYMIDRTDPEQPAVWADNGRGRLEKRPVTLGSYDENLMEYEILEGLELTDSITYPEEDLQEGMETVPGENGQMGRVQPEDTGLPAPEDGGTVDGTEEVLYG</sequence>
<dbReference type="Pfam" id="PF25984">
    <property type="entry name" value="BSH_YknX"/>
    <property type="match status" value="1"/>
</dbReference>
<dbReference type="Proteomes" id="UP000824169">
    <property type="component" value="Unassembled WGS sequence"/>
</dbReference>
<dbReference type="PANTHER" id="PTHR32347:SF14">
    <property type="entry name" value="EFFLUX SYSTEM COMPONENT YKNX-RELATED"/>
    <property type="match status" value="1"/>
</dbReference>
<evidence type="ECO:0000256" key="1">
    <source>
        <dbReference type="ARBA" id="ARBA00004196"/>
    </source>
</evidence>
<dbReference type="InterPro" id="IPR058636">
    <property type="entry name" value="Beta-barrel_YknX"/>
</dbReference>
<dbReference type="PANTHER" id="PTHR32347">
    <property type="entry name" value="EFFLUX SYSTEM COMPONENT YKNX-RELATED"/>
    <property type="match status" value="1"/>
</dbReference>
<gene>
    <name evidence="8" type="ORF">IAB71_01230</name>
</gene>
<evidence type="ECO:0000259" key="7">
    <source>
        <dbReference type="Pfam" id="PF25990"/>
    </source>
</evidence>
<reference evidence="8" key="2">
    <citation type="journal article" date="2021" name="PeerJ">
        <title>Extensive microbial diversity within the chicken gut microbiome revealed by metagenomics and culture.</title>
        <authorList>
            <person name="Gilroy R."/>
            <person name="Ravi A."/>
            <person name="Getino M."/>
            <person name="Pursley I."/>
            <person name="Horton D.L."/>
            <person name="Alikhan N.F."/>
            <person name="Baker D."/>
            <person name="Gharbi K."/>
            <person name="Hall N."/>
            <person name="Watson M."/>
            <person name="Adriaenssens E.M."/>
            <person name="Foster-Nyarko E."/>
            <person name="Jarju S."/>
            <person name="Secka A."/>
            <person name="Antonio M."/>
            <person name="Oren A."/>
            <person name="Chaudhuri R.R."/>
            <person name="La Ragione R."/>
            <person name="Hildebrand F."/>
            <person name="Pallen M.J."/>
        </authorList>
    </citation>
    <scope>NUCLEOTIDE SEQUENCE</scope>
    <source>
        <strain evidence="8">CHK188-20938</strain>
    </source>
</reference>
<evidence type="ECO:0000313" key="8">
    <source>
        <dbReference type="EMBL" id="HIV24403.1"/>
    </source>
</evidence>
<evidence type="ECO:0000256" key="3">
    <source>
        <dbReference type="SAM" id="Coils"/>
    </source>
</evidence>
<dbReference type="Gene3D" id="1.10.287.470">
    <property type="entry name" value="Helix hairpin bin"/>
    <property type="match status" value="1"/>
</dbReference>
<dbReference type="Pfam" id="PF25990">
    <property type="entry name" value="Beta-barrel_YknX"/>
    <property type="match status" value="1"/>
</dbReference>
<reference evidence="8" key="1">
    <citation type="submission" date="2020-10" db="EMBL/GenBank/DDBJ databases">
        <authorList>
            <person name="Gilroy R."/>
        </authorList>
    </citation>
    <scope>NUCLEOTIDE SEQUENCE</scope>
    <source>
        <strain evidence="8">CHK188-20938</strain>
    </source>
</reference>
<dbReference type="SUPFAM" id="SSF111369">
    <property type="entry name" value="HlyD-like secretion proteins"/>
    <property type="match status" value="1"/>
</dbReference>
<feature type="signal peptide" evidence="5">
    <location>
        <begin position="1"/>
        <end position="27"/>
    </location>
</feature>
<feature type="coiled-coil region" evidence="3">
    <location>
        <begin position="101"/>
        <end position="185"/>
    </location>
</feature>
<proteinExistence type="predicted"/>
<protein>
    <submittedName>
        <fullName evidence="8">Efflux RND transporter periplasmic adaptor subunit</fullName>
    </submittedName>
</protein>
<evidence type="ECO:0000256" key="2">
    <source>
        <dbReference type="ARBA" id="ARBA00023054"/>
    </source>
</evidence>
<organism evidence="8 9">
    <name type="scientific">Candidatus Scatomonas pullistercoris</name>
    <dbReference type="NCBI Taxonomy" id="2840920"/>
    <lineage>
        <taxon>Bacteria</taxon>
        <taxon>Bacillati</taxon>
        <taxon>Bacillota</taxon>
        <taxon>Clostridia</taxon>
        <taxon>Lachnospirales</taxon>
        <taxon>Lachnospiraceae</taxon>
        <taxon>Lachnospiraceae incertae sedis</taxon>
        <taxon>Candidatus Scatomonas</taxon>
    </lineage>
</organism>
<comment type="caution">
    <text evidence="8">The sequence shown here is derived from an EMBL/GenBank/DDBJ whole genome shotgun (WGS) entry which is preliminary data.</text>
</comment>
<name>A0A9D1T9V8_9FIRM</name>
<feature type="chain" id="PRO_5039094111" evidence="5">
    <location>
        <begin position="28"/>
        <end position="422"/>
    </location>
</feature>
<dbReference type="InterPro" id="IPR058639">
    <property type="entry name" value="BSH_YknX-like"/>
</dbReference>
<dbReference type="AlphaFoldDB" id="A0A9D1T9V8"/>
<keyword evidence="5" id="KW-0732">Signal</keyword>
<comment type="subcellular location">
    <subcellularLocation>
        <location evidence="1">Cell envelope</location>
    </subcellularLocation>
</comment>
<feature type="region of interest" description="Disordered" evidence="4">
    <location>
        <begin position="384"/>
        <end position="422"/>
    </location>
</feature>
<evidence type="ECO:0000259" key="6">
    <source>
        <dbReference type="Pfam" id="PF25984"/>
    </source>
</evidence>
<accession>A0A9D1T9V8</accession>
<feature type="domain" description="YknX-like beta-barrel" evidence="7">
    <location>
        <begin position="220"/>
        <end position="306"/>
    </location>
</feature>
<feature type="domain" description="YknX-like barrel-sandwich hybrid" evidence="6">
    <location>
        <begin position="78"/>
        <end position="213"/>
    </location>
</feature>
<dbReference type="EMBL" id="DVOO01000003">
    <property type="protein sequence ID" value="HIV24403.1"/>
    <property type="molecule type" value="Genomic_DNA"/>
</dbReference>
<evidence type="ECO:0000313" key="9">
    <source>
        <dbReference type="Proteomes" id="UP000824169"/>
    </source>
</evidence>
<keyword evidence="2 3" id="KW-0175">Coiled coil</keyword>
<dbReference type="Gene3D" id="2.40.50.100">
    <property type="match status" value="1"/>
</dbReference>
<dbReference type="Gene3D" id="2.40.30.170">
    <property type="match status" value="1"/>
</dbReference>
<evidence type="ECO:0000256" key="4">
    <source>
        <dbReference type="SAM" id="MobiDB-lite"/>
    </source>
</evidence>